<dbReference type="AlphaFoldDB" id="A0A194V084"/>
<feature type="region of interest" description="Disordered" evidence="1">
    <location>
        <begin position="1"/>
        <end position="53"/>
    </location>
</feature>
<dbReference type="EMBL" id="KN714698">
    <property type="protein sequence ID" value="KUI57333.1"/>
    <property type="molecule type" value="Genomic_DNA"/>
</dbReference>
<dbReference type="SUPFAM" id="SSF56112">
    <property type="entry name" value="Protein kinase-like (PK-like)"/>
    <property type="match status" value="1"/>
</dbReference>
<reference evidence="4" key="1">
    <citation type="submission" date="2014-12" db="EMBL/GenBank/DDBJ databases">
        <title>Genome Sequence of Valsa Canker Pathogens Uncovers a Specific Adaption of Colonization on Woody Bark.</title>
        <authorList>
            <person name="Yin Z."/>
            <person name="Liu H."/>
            <person name="Gao X."/>
            <person name="Li Z."/>
            <person name="Song N."/>
            <person name="Ke X."/>
            <person name="Dai Q."/>
            <person name="Wu Y."/>
            <person name="Sun Y."/>
            <person name="Xu J.-R."/>
            <person name="Kang Z.K."/>
            <person name="Wang L."/>
            <person name="Huang L."/>
        </authorList>
    </citation>
    <scope>NUCLEOTIDE SEQUENCE [LARGE SCALE GENOMIC DNA]</scope>
    <source>
        <strain evidence="4">SXYL134</strain>
    </source>
</reference>
<dbReference type="PROSITE" id="PS50011">
    <property type="entry name" value="PROTEIN_KINASE_DOM"/>
    <property type="match status" value="1"/>
</dbReference>
<protein>
    <submittedName>
        <fullName evidence="3">Mitogen-activated protein kinase kinase 2</fullName>
    </submittedName>
</protein>
<evidence type="ECO:0000259" key="2">
    <source>
        <dbReference type="PROSITE" id="PS50011"/>
    </source>
</evidence>
<dbReference type="GO" id="GO:0004674">
    <property type="term" value="F:protein serine/threonine kinase activity"/>
    <property type="evidence" value="ECO:0007669"/>
    <property type="project" value="TreeGrafter"/>
</dbReference>
<dbReference type="Gene3D" id="1.10.510.10">
    <property type="entry name" value="Transferase(Phosphotransferase) domain 1"/>
    <property type="match status" value="2"/>
</dbReference>
<keyword evidence="3" id="KW-0418">Kinase</keyword>
<accession>A0A194V084</accession>
<gene>
    <name evidence="3" type="ORF">VP1G_04610</name>
</gene>
<feature type="region of interest" description="Disordered" evidence="1">
    <location>
        <begin position="95"/>
        <end position="115"/>
    </location>
</feature>
<feature type="domain" description="Protein kinase" evidence="2">
    <location>
        <begin position="297"/>
        <end position="645"/>
    </location>
</feature>
<dbReference type="OrthoDB" id="4062651at2759"/>
<dbReference type="STRING" id="694573.A0A194V084"/>
<feature type="compositionally biased region" description="Polar residues" evidence="1">
    <location>
        <begin position="1"/>
        <end position="11"/>
    </location>
</feature>
<feature type="region of interest" description="Disordered" evidence="1">
    <location>
        <begin position="433"/>
        <end position="463"/>
    </location>
</feature>
<keyword evidence="4" id="KW-1185">Reference proteome</keyword>
<dbReference type="InterPro" id="IPR000719">
    <property type="entry name" value="Prot_kinase_dom"/>
</dbReference>
<name>A0A194V084_CYTMA</name>
<proteinExistence type="predicted"/>
<sequence>MSTRGHNTFTAASAEDGVRNASKPSNRGKDGRQQTSPDAAQHRSTSSPASGNAVRVVSFASGLHNGGFESSASDGDHSNDDHQSNGIHAAQTSYMTDSPTATENSPTGTFSVGNPLIDENQSVGSLKPDLNNALLESQYDKSKVYLPRNEIKRMIHPESIKTYWLAHTERQFHDECSDVIDYVCGVRSSDEARRVFAVLLFIEEPVLILDVIEDEVYDSDLPLICINKKGTDFQLARKTHKEHPIRCFNKWKKSQRVAFEKFQWQVTAPRFNKLPNIDPSLELPVTELDDQSILPLTEYDSKSKYQGNSEVVRVQIHSAHHDFDPEENRAFALKSLKSEDIVGFRLEAKALIKIRRKPHLVSVLAAFKYQNKYHLLFRWADGGNLAEFWSQTKPVANNYKSVCWLAEQCHGLVDGLDGIHNARLSVEEVGQIRASSPPSSPIEDGTSENVDLPGVNGDDQDCGRHGDIKPQNILWFKQDKNQYGRGVLKISDFGLTTFHSALTTKVPNNVPVTYTYAAPERDIDSDLSRPFDIWSLGCVYLQFITWSLLGDEQLSKFKEKRMESKDSRTKFETDEFYSVYRDKNDRAYATVKGSVTEWIKYLEELPACSRFLSDFLHYIQTKMMVVDKTHRDTCGQVRKSLKDMYDMCEKDRNYAISSGSRLSVLPTHNPSSDLSTIQELPTVSEGNDISVNGEKNVSITAGQQAIMDERNGESASKNESTKARMKQKLRYLCFY</sequence>
<dbReference type="CDD" id="cd00180">
    <property type="entry name" value="PKc"/>
    <property type="match status" value="1"/>
</dbReference>
<evidence type="ECO:0000313" key="3">
    <source>
        <dbReference type="EMBL" id="KUI57333.1"/>
    </source>
</evidence>
<dbReference type="InterPro" id="IPR011009">
    <property type="entry name" value="Kinase-like_dom_sf"/>
</dbReference>
<feature type="compositionally biased region" description="Polar residues" evidence="1">
    <location>
        <begin position="33"/>
        <end position="50"/>
    </location>
</feature>
<dbReference type="GO" id="GO:0005524">
    <property type="term" value="F:ATP binding"/>
    <property type="evidence" value="ECO:0007669"/>
    <property type="project" value="InterPro"/>
</dbReference>
<dbReference type="PANTHER" id="PTHR24359">
    <property type="entry name" value="SERINE/THREONINE-PROTEIN KINASE SBK1"/>
    <property type="match status" value="1"/>
</dbReference>
<dbReference type="Pfam" id="PF00069">
    <property type="entry name" value="Pkinase"/>
    <property type="match status" value="1"/>
</dbReference>
<dbReference type="Proteomes" id="UP000078576">
    <property type="component" value="Unassembled WGS sequence"/>
</dbReference>
<keyword evidence="3" id="KW-0808">Transferase</keyword>
<feature type="compositionally biased region" description="Polar residues" evidence="1">
    <location>
        <begin position="95"/>
        <end position="112"/>
    </location>
</feature>
<evidence type="ECO:0000256" key="1">
    <source>
        <dbReference type="SAM" id="MobiDB-lite"/>
    </source>
</evidence>
<dbReference type="SMART" id="SM00220">
    <property type="entry name" value="S_TKc"/>
    <property type="match status" value="1"/>
</dbReference>
<evidence type="ECO:0000313" key="4">
    <source>
        <dbReference type="Proteomes" id="UP000078576"/>
    </source>
</evidence>
<organism evidence="3 4">
    <name type="scientific">Cytospora mali</name>
    <name type="common">Apple Valsa canker fungus</name>
    <name type="synonym">Valsa mali</name>
    <dbReference type="NCBI Taxonomy" id="578113"/>
    <lineage>
        <taxon>Eukaryota</taxon>
        <taxon>Fungi</taxon>
        <taxon>Dikarya</taxon>
        <taxon>Ascomycota</taxon>
        <taxon>Pezizomycotina</taxon>
        <taxon>Sordariomycetes</taxon>
        <taxon>Sordariomycetidae</taxon>
        <taxon>Diaporthales</taxon>
        <taxon>Cytosporaceae</taxon>
        <taxon>Cytospora</taxon>
    </lineage>
</organism>
<dbReference type="PANTHER" id="PTHR24359:SF37">
    <property type="entry name" value="PROTEIN KINASE DOMAIN-CONTAINING PROTEIN"/>
    <property type="match status" value="1"/>
</dbReference>